<gene>
    <name evidence="2" type="ordered locus">Gura_3954</name>
</gene>
<evidence type="ECO:0000313" key="2">
    <source>
        <dbReference type="EMBL" id="ABQ28100.1"/>
    </source>
</evidence>
<dbReference type="Proteomes" id="UP000006695">
    <property type="component" value="Chromosome"/>
</dbReference>
<keyword evidence="1" id="KW-1133">Transmembrane helix</keyword>
<dbReference type="KEGG" id="gur:Gura_3954"/>
<dbReference type="EMBL" id="CP000698">
    <property type="protein sequence ID" value="ABQ28100.1"/>
    <property type="molecule type" value="Genomic_DNA"/>
</dbReference>
<protein>
    <submittedName>
        <fullName evidence="2">Uncharacterized protein</fullName>
    </submittedName>
</protein>
<proteinExistence type="predicted"/>
<keyword evidence="1" id="KW-0472">Membrane</keyword>
<dbReference type="HOGENOM" id="CLU_2273367_0_0_7"/>
<keyword evidence="1" id="KW-0812">Transmembrane</keyword>
<feature type="transmembrane region" description="Helical" evidence="1">
    <location>
        <begin position="40"/>
        <end position="59"/>
    </location>
</feature>
<name>A5G8I2_GEOUR</name>
<dbReference type="AlphaFoldDB" id="A5G8I2"/>
<sequence length="102" mass="10852">MVRLVSVLAGAGSAFATITGFSGAFSSFKTGSLQEANSTFIASALSSCTAAAPIILNSLQPVRQPINRTSKSKHFMAHLLDFVNRYLFHYEMHAIAKTGITG</sequence>
<evidence type="ECO:0000313" key="3">
    <source>
        <dbReference type="Proteomes" id="UP000006695"/>
    </source>
</evidence>
<organism evidence="2 3">
    <name type="scientific">Geotalea uraniireducens (strain Rf4)</name>
    <name type="common">Geobacter uraniireducens</name>
    <dbReference type="NCBI Taxonomy" id="351605"/>
    <lineage>
        <taxon>Bacteria</taxon>
        <taxon>Pseudomonadati</taxon>
        <taxon>Thermodesulfobacteriota</taxon>
        <taxon>Desulfuromonadia</taxon>
        <taxon>Geobacterales</taxon>
        <taxon>Geobacteraceae</taxon>
        <taxon>Geotalea</taxon>
    </lineage>
</organism>
<dbReference type="STRING" id="351605.Gura_3954"/>
<reference evidence="2 3" key="1">
    <citation type="submission" date="2007-05" db="EMBL/GenBank/DDBJ databases">
        <title>Complete sequence of Geobacter uraniireducens Rf4.</title>
        <authorList>
            <consortium name="US DOE Joint Genome Institute"/>
            <person name="Copeland A."/>
            <person name="Lucas S."/>
            <person name="Lapidus A."/>
            <person name="Barry K."/>
            <person name="Detter J.C."/>
            <person name="Glavina del Rio T."/>
            <person name="Hammon N."/>
            <person name="Israni S."/>
            <person name="Dalin E."/>
            <person name="Tice H."/>
            <person name="Pitluck S."/>
            <person name="Chertkov O."/>
            <person name="Brettin T."/>
            <person name="Bruce D."/>
            <person name="Han C."/>
            <person name="Schmutz J."/>
            <person name="Larimer F."/>
            <person name="Land M."/>
            <person name="Hauser L."/>
            <person name="Kyrpides N."/>
            <person name="Mikhailova N."/>
            <person name="Shelobolina E."/>
            <person name="Aklujkar M."/>
            <person name="Lovley D."/>
            <person name="Richardson P."/>
        </authorList>
    </citation>
    <scope>NUCLEOTIDE SEQUENCE [LARGE SCALE GENOMIC DNA]</scope>
    <source>
        <strain evidence="3">ATCC BAA-1134 / JCM 13001 / Rf4</strain>
    </source>
</reference>
<accession>A5G8I2</accession>
<evidence type="ECO:0000256" key="1">
    <source>
        <dbReference type="SAM" id="Phobius"/>
    </source>
</evidence>
<keyword evidence="3" id="KW-1185">Reference proteome</keyword>